<keyword evidence="3" id="KW-1185">Reference proteome</keyword>
<dbReference type="PROSITE" id="PS51450">
    <property type="entry name" value="LRR"/>
    <property type="match status" value="1"/>
</dbReference>
<dbReference type="HOGENOM" id="CLU_497431_0_0_1"/>
<dbReference type="STRING" id="35128.B8C6J7"/>
<dbReference type="PANTHER" id="PTHR45752:SF187">
    <property type="entry name" value="LEUCINE-RICH REPEAT AND IQ DOMAIN-CONTAINING PROTEIN 4"/>
    <property type="match status" value="1"/>
</dbReference>
<feature type="compositionally biased region" description="Basic and acidic residues" evidence="1">
    <location>
        <begin position="378"/>
        <end position="389"/>
    </location>
</feature>
<organism evidence="2 3">
    <name type="scientific">Thalassiosira pseudonana</name>
    <name type="common">Marine diatom</name>
    <name type="synonym">Cyclotella nana</name>
    <dbReference type="NCBI Taxonomy" id="35128"/>
    <lineage>
        <taxon>Eukaryota</taxon>
        <taxon>Sar</taxon>
        <taxon>Stramenopiles</taxon>
        <taxon>Ochrophyta</taxon>
        <taxon>Bacillariophyta</taxon>
        <taxon>Coscinodiscophyceae</taxon>
        <taxon>Thalassiosirophycidae</taxon>
        <taxon>Thalassiosirales</taxon>
        <taxon>Thalassiosiraceae</taxon>
        <taxon>Thalassiosira</taxon>
    </lineage>
</organism>
<dbReference type="InParanoid" id="B8C6J7"/>
<evidence type="ECO:0000256" key="1">
    <source>
        <dbReference type="SAM" id="MobiDB-lite"/>
    </source>
</evidence>
<dbReference type="PaxDb" id="35128-Thaps7450"/>
<dbReference type="Gene3D" id="3.80.10.10">
    <property type="entry name" value="Ribonuclease Inhibitor"/>
    <property type="match status" value="1"/>
</dbReference>
<sequence>MSPSTLVLAEQFSHVVHYLEDVETEERLRALPHLVERAANVEIDDVQHVRALKLVDVGEDNAACSSDSVDVSDSLTRISLRHNQLKEFSLALLNINSSMYTQLAVLDVSNNELTDLPGLAQLSGLTELSIQRNWFNSLPDGIGKLTKLIKLDASRNFLKPNDQSLRYDQLRSLMELKMLDLSYNRKFCRTDHRELIQNELMPREVEVLVTVWKEMGVQRKDDTADGSVRVDGRNNQSSQIADESSSSNNNTSLFTARGSNNDKSSTLMYIGASAAQRDAKLLRSQLEPWGTVNLRRRLVQDFGQEPSDPLKVVRAEVMERLLRCYQAEGLLSMDGVDSSDLNQGIGKRRVLRVDGTPVRQDLLNELLAELRSWRGDFKRGGSSTHRERPSTQAQSYMILRAPTTEEQSKGSRRAQRNAKKMERNQHLWELAMKAMDEVDSDFATKCTEIAVTYGFTGSPHIDKQNSTPFYGLSLGDFTEGTGCVSVECSARVLAEVNTKNRLGRVDGRYPHFVSQYNIHDEERFSLIYYETGGRYLQPGPAVFTVPYS</sequence>
<gene>
    <name evidence="2" type="ORF">THAPSDRAFT_7450</name>
</gene>
<feature type="region of interest" description="Disordered" evidence="1">
    <location>
        <begin position="378"/>
        <end position="421"/>
    </location>
</feature>
<protein>
    <submittedName>
        <fullName evidence="2">Uncharacterized protein</fullName>
    </submittedName>
</protein>
<dbReference type="AlphaFoldDB" id="B8C6J7"/>
<dbReference type="EMBL" id="CM000644">
    <property type="protein sequence ID" value="EED90580.1"/>
    <property type="molecule type" value="Genomic_DNA"/>
</dbReference>
<evidence type="ECO:0000313" key="3">
    <source>
        <dbReference type="Proteomes" id="UP000001449"/>
    </source>
</evidence>
<dbReference type="RefSeq" id="XP_002291729.1">
    <property type="nucleotide sequence ID" value="XM_002291693.1"/>
</dbReference>
<dbReference type="Proteomes" id="UP000001449">
    <property type="component" value="Chromosome 8"/>
</dbReference>
<dbReference type="GeneID" id="7450110"/>
<feature type="compositionally biased region" description="Low complexity" evidence="1">
    <location>
        <begin position="237"/>
        <end position="252"/>
    </location>
</feature>
<reference evidence="2 3" key="1">
    <citation type="journal article" date="2004" name="Science">
        <title>The genome of the diatom Thalassiosira pseudonana: ecology, evolution, and metabolism.</title>
        <authorList>
            <person name="Armbrust E.V."/>
            <person name="Berges J.A."/>
            <person name="Bowler C."/>
            <person name="Green B.R."/>
            <person name="Martinez D."/>
            <person name="Putnam N.H."/>
            <person name="Zhou S."/>
            <person name="Allen A.E."/>
            <person name="Apt K.E."/>
            <person name="Bechner M."/>
            <person name="Brzezinski M.A."/>
            <person name="Chaal B.K."/>
            <person name="Chiovitti A."/>
            <person name="Davis A.K."/>
            <person name="Demarest M.S."/>
            <person name="Detter J.C."/>
            <person name="Glavina T."/>
            <person name="Goodstein D."/>
            <person name="Hadi M.Z."/>
            <person name="Hellsten U."/>
            <person name="Hildebrand M."/>
            <person name="Jenkins B.D."/>
            <person name="Jurka J."/>
            <person name="Kapitonov V.V."/>
            <person name="Kroger N."/>
            <person name="Lau W.W."/>
            <person name="Lane T.W."/>
            <person name="Larimer F.W."/>
            <person name="Lippmeier J.C."/>
            <person name="Lucas S."/>
            <person name="Medina M."/>
            <person name="Montsant A."/>
            <person name="Obornik M."/>
            <person name="Parker M.S."/>
            <person name="Palenik B."/>
            <person name="Pazour G.J."/>
            <person name="Richardson P.M."/>
            <person name="Rynearson T.A."/>
            <person name="Saito M.A."/>
            <person name="Schwartz D.C."/>
            <person name="Thamatrakoln K."/>
            <person name="Valentin K."/>
            <person name="Vardi A."/>
            <person name="Wilkerson F.P."/>
            <person name="Rokhsar D.S."/>
        </authorList>
    </citation>
    <scope>NUCLEOTIDE SEQUENCE [LARGE SCALE GENOMIC DNA]</scope>
    <source>
        <strain evidence="2 3">CCMP1335</strain>
    </source>
</reference>
<dbReference type="GO" id="GO:0035556">
    <property type="term" value="P:intracellular signal transduction"/>
    <property type="evidence" value="ECO:0000318"/>
    <property type="project" value="GO_Central"/>
</dbReference>
<dbReference type="InterPro" id="IPR050715">
    <property type="entry name" value="LRR-SigEffector_domain"/>
</dbReference>
<dbReference type="SUPFAM" id="SSF52075">
    <property type="entry name" value="Outer arm dynein light chain 1"/>
    <property type="match status" value="1"/>
</dbReference>
<proteinExistence type="predicted"/>
<dbReference type="InterPro" id="IPR032675">
    <property type="entry name" value="LRR_dom_sf"/>
</dbReference>
<dbReference type="eggNOG" id="ENOG502S0UQ">
    <property type="taxonomic scope" value="Eukaryota"/>
</dbReference>
<dbReference type="KEGG" id="tps:THAPSDRAFT_7450"/>
<reference evidence="2 3" key="2">
    <citation type="journal article" date="2008" name="Nature">
        <title>The Phaeodactylum genome reveals the evolutionary history of diatom genomes.</title>
        <authorList>
            <person name="Bowler C."/>
            <person name="Allen A.E."/>
            <person name="Badger J.H."/>
            <person name="Grimwood J."/>
            <person name="Jabbari K."/>
            <person name="Kuo A."/>
            <person name="Maheswari U."/>
            <person name="Martens C."/>
            <person name="Maumus F."/>
            <person name="Otillar R.P."/>
            <person name="Rayko E."/>
            <person name="Salamov A."/>
            <person name="Vandepoele K."/>
            <person name="Beszteri B."/>
            <person name="Gruber A."/>
            <person name="Heijde M."/>
            <person name="Katinka M."/>
            <person name="Mock T."/>
            <person name="Valentin K."/>
            <person name="Verret F."/>
            <person name="Berges J.A."/>
            <person name="Brownlee C."/>
            <person name="Cadoret J.P."/>
            <person name="Chiovitti A."/>
            <person name="Choi C.J."/>
            <person name="Coesel S."/>
            <person name="De Martino A."/>
            <person name="Detter J.C."/>
            <person name="Durkin C."/>
            <person name="Falciatore A."/>
            <person name="Fournet J."/>
            <person name="Haruta M."/>
            <person name="Huysman M.J."/>
            <person name="Jenkins B.D."/>
            <person name="Jiroutova K."/>
            <person name="Jorgensen R.E."/>
            <person name="Joubert Y."/>
            <person name="Kaplan A."/>
            <person name="Kroger N."/>
            <person name="Kroth P.G."/>
            <person name="La Roche J."/>
            <person name="Lindquist E."/>
            <person name="Lommer M."/>
            <person name="Martin-Jezequel V."/>
            <person name="Lopez P.J."/>
            <person name="Lucas S."/>
            <person name="Mangogna M."/>
            <person name="McGinnis K."/>
            <person name="Medlin L.K."/>
            <person name="Montsant A."/>
            <person name="Oudot-Le Secq M.P."/>
            <person name="Napoli C."/>
            <person name="Obornik M."/>
            <person name="Parker M.S."/>
            <person name="Petit J.L."/>
            <person name="Porcel B.M."/>
            <person name="Poulsen N."/>
            <person name="Robison M."/>
            <person name="Rychlewski L."/>
            <person name="Rynearson T.A."/>
            <person name="Schmutz J."/>
            <person name="Shapiro H."/>
            <person name="Siaut M."/>
            <person name="Stanley M."/>
            <person name="Sussman M.R."/>
            <person name="Taylor A.R."/>
            <person name="Vardi A."/>
            <person name="von Dassow P."/>
            <person name="Vyverman W."/>
            <person name="Willis A."/>
            <person name="Wyrwicz L.S."/>
            <person name="Rokhsar D.S."/>
            <person name="Weissenbach J."/>
            <person name="Armbrust E.V."/>
            <person name="Green B.R."/>
            <person name="Van de Peer Y."/>
            <person name="Grigoriev I.V."/>
        </authorList>
    </citation>
    <scope>NUCLEOTIDE SEQUENCE [LARGE SCALE GENOMIC DNA]</scope>
    <source>
        <strain evidence="2 3">CCMP1335</strain>
    </source>
</reference>
<dbReference type="PANTHER" id="PTHR45752">
    <property type="entry name" value="LEUCINE-RICH REPEAT-CONTAINING"/>
    <property type="match status" value="1"/>
</dbReference>
<evidence type="ECO:0000313" key="2">
    <source>
        <dbReference type="EMBL" id="EED90580.1"/>
    </source>
</evidence>
<accession>B8C6J7</accession>
<feature type="compositionally biased region" description="Basic and acidic residues" evidence="1">
    <location>
        <begin position="222"/>
        <end position="232"/>
    </location>
</feature>
<name>B8C6J7_THAPS</name>
<dbReference type="InterPro" id="IPR001611">
    <property type="entry name" value="Leu-rich_rpt"/>
</dbReference>
<feature type="region of interest" description="Disordered" evidence="1">
    <location>
        <begin position="222"/>
        <end position="259"/>
    </location>
</feature>